<evidence type="ECO:0000256" key="12">
    <source>
        <dbReference type="PROSITE-ProRule" id="PRU00409"/>
    </source>
</evidence>
<dbReference type="InterPro" id="IPR005482">
    <property type="entry name" value="Biotin_COase_C"/>
</dbReference>
<dbReference type="OrthoDB" id="9763189at2"/>
<dbReference type="SUPFAM" id="SSF51246">
    <property type="entry name" value="Rudiment single hybrid motif"/>
    <property type="match status" value="1"/>
</dbReference>
<dbReference type="EMBL" id="CP015839">
    <property type="protein sequence ID" value="ANG61633.1"/>
    <property type="molecule type" value="Genomic_DNA"/>
</dbReference>
<dbReference type="GO" id="GO:0004075">
    <property type="term" value="F:biotin carboxylase activity"/>
    <property type="evidence" value="ECO:0007669"/>
    <property type="project" value="UniProtKB-EC"/>
</dbReference>
<proteinExistence type="predicted"/>
<feature type="domain" description="Biotin carboxylation" evidence="14">
    <location>
        <begin position="4"/>
        <end position="449"/>
    </location>
</feature>
<name>A0A1A9EVU0_9GAMM</name>
<evidence type="ECO:0000256" key="4">
    <source>
        <dbReference type="ARBA" id="ARBA00013263"/>
    </source>
</evidence>
<dbReference type="InterPro" id="IPR011054">
    <property type="entry name" value="Rudment_hybrid_motif"/>
</dbReference>
<dbReference type="PROSITE" id="PS00866">
    <property type="entry name" value="CPSASE_1"/>
    <property type="match status" value="1"/>
</dbReference>
<dbReference type="InterPro" id="IPR005481">
    <property type="entry name" value="BC-like_N"/>
</dbReference>
<evidence type="ECO:0000313" key="16">
    <source>
        <dbReference type="Proteomes" id="UP000078070"/>
    </source>
</evidence>
<evidence type="ECO:0000259" key="13">
    <source>
        <dbReference type="PROSITE" id="PS50975"/>
    </source>
</evidence>
<organism evidence="15 16">
    <name type="scientific">Marinobacterium aestuarii</name>
    <dbReference type="NCBI Taxonomy" id="1821621"/>
    <lineage>
        <taxon>Bacteria</taxon>
        <taxon>Pseudomonadati</taxon>
        <taxon>Pseudomonadota</taxon>
        <taxon>Gammaproteobacteria</taxon>
        <taxon>Oceanospirillales</taxon>
        <taxon>Oceanospirillaceae</taxon>
        <taxon>Marinobacterium</taxon>
    </lineage>
</organism>
<keyword evidence="9" id="KW-0092">Biotin</keyword>
<dbReference type="Proteomes" id="UP000078070">
    <property type="component" value="Chromosome"/>
</dbReference>
<dbReference type="GO" id="GO:0046872">
    <property type="term" value="F:metal ion binding"/>
    <property type="evidence" value="ECO:0007669"/>
    <property type="project" value="InterPro"/>
</dbReference>
<dbReference type="SUPFAM" id="SSF56059">
    <property type="entry name" value="Glutathione synthetase ATP-binding domain-like"/>
    <property type="match status" value="1"/>
</dbReference>
<evidence type="ECO:0000259" key="14">
    <source>
        <dbReference type="PROSITE" id="PS50979"/>
    </source>
</evidence>
<dbReference type="InterPro" id="IPR005479">
    <property type="entry name" value="CPAse_ATP-bd"/>
</dbReference>
<dbReference type="FunFam" id="3.30.1490.20:FF:000018">
    <property type="entry name" value="Biotin carboxylase"/>
    <property type="match status" value="1"/>
</dbReference>
<dbReference type="PANTHER" id="PTHR48095">
    <property type="entry name" value="PYRUVATE CARBOXYLASE SUBUNIT A"/>
    <property type="match status" value="1"/>
</dbReference>
<reference evidence="16" key="1">
    <citation type="submission" date="2016-05" db="EMBL/GenBank/DDBJ databases">
        <authorList>
            <person name="Baek K."/>
            <person name="Yang S.-J."/>
        </authorList>
    </citation>
    <scope>NUCLEOTIDE SEQUENCE [LARGE SCALE GENOMIC DNA]</scope>
    <source>
        <strain evidence="16">ST58-10</strain>
    </source>
</reference>
<protein>
    <recommendedName>
        <fullName evidence="5">Biotin carboxylase</fullName>
        <ecNumber evidence="4">6.3.4.14</ecNumber>
    </recommendedName>
    <alternativeName>
        <fullName evidence="10">Acetyl-coenzyme A carboxylase biotin carboxylase subunit A</fullName>
    </alternativeName>
</protein>
<gene>
    <name evidence="15" type="ORF">A8C75_03520</name>
</gene>
<evidence type="ECO:0000256" key="10">
    <source>
        <dbReference type="ARBA" id="ARBA00033786"/>
    </source>
</evidence>
<accession>A0A1A9EVU0</accession>
<reference evidence="15 16" key="2">
    <citation type="journal article" date="2018" name="Int. J. Syst. Evol. Microbiol.">
        <title>Marinobacterium aestuarii sp. nov., a benzene-degrading marine bacterium isolated from estuary sediment.</title>
        <authorList>
            <person name="Bae S.S."/>
            <person name="Jung J."/>
            <person name="Chung D."/>
            <person name="Baek K."/>
        </authorList>
    </citation>
    <scope>NUCLEOTIDE SEQUENCE [LARGE SCALE GENOMIC DNA]</scope>
    <source>
        <strain evidence="15 16">ST58-10</strain>
    </source>
</reference>
<dbReference type="InterPro" id="IPR016185">
    <property type="entry name" value="PreATP-grasp_dom_sf"/>
</dbReference>
<dbReference type="SMART" id="SM00878">
    <property type="entry name" value="Biotin_carb_C"/>
    <property type="match status" value="1"/>
</dbReference>
<sequence>MNNKITKLLVANRGEIAVRIIGAARALGIPTVAACSEADIDSLPARLADEVEVIGPARVDQSYLNVEALLQAARNTGANAIHPGYGFLSENADFAEAVVKAGLIFVGPDAQTIRQMGDKSCARSTAQAAGVPVVPGSDGELESIETALQVAQSIGYPLLIKASAGGGGRGIRLAQDADELVREFQIAQSEAKAAFGSGAVYLERFVERARHIEVQILGDGEHCVHLFERECSLQRRRQKVFEEAPSPALDAQLRHHLCQSAVRLAASLNYRGAGTLEYLFDETSGEFFFIEMNTRIQVEHPVTEMVTGVDLVQWMLRIAGGEPLRLQQDDIELHGAAIEMRINAEDPQRGFFPCPGVVDELQWPQGEGIRVESHLYQGYRVPPYYDSLLAKLVVHGDSRAAAFARAATALAQTRLTGMATTIPLHRRLLEDAEVLAGRFDTGTLEVWLSKQGASLGEALAEEV</sequence>
<keyword evidence="6" id="KW-0436">Ligase</keyword>
<keyword evidence="7 12" id="KW-0547">Nucleotide-binding</keyword>
<dbReference type="PROSITE" id="PS00867">
    <property type="entry name" value="CPSASE_2"/>
    <property type="match status" value="1"/>
</dbReference>
<dbReference type="Pfam" id="PF02786">
    <property type="entry name" value="CPSase_L_D2"/>
    <property type="match status" value="1"/>
</dbReference>
<evidence type="ECO:0000256" key="8">
    <source>
        <dbReference type="ARBA" id="ARBA00022840"/>
    </source>
</evidence>
<dbReference type="SUPFAM" id="SSF52440">
    <property type="entry name" value="PreATP-grasp domain"/>
    <property type="match status" value="1"/>
</dbReference>
<evidence type="ECO:0000256" key="7">
    <source>
        <dbReference type="ARBA" id="ARBA00022741"/>
    </source>
</evidence>
<dbReference type="FunFam" id="3.40.50.20:FF:000010">
    <property type="entry name" value="Propionyl-CoA carboxylase subunit alpha"/>
    <property type="match status" value="1"/>
</dbReference>
<dbReference type="InterPro" id="IPR051602">
    <property type="entry name" value="ACC_Biotin_Carboxylase"/>
</dbReference>
<dbReference type="Gene3D" id="3.30.470.20">
    <property type="entry name" value="ATP-grasp fold, B domain"/>
    <property type="match status" value="1"/>
</dbReference>
<dbReference type="Pfam" id="PF02785">
    <property type="entry name" value="Biotin_carb_C"/>
    <property type="match status" value="1"/>
</dbReference>
<dbReference type="AlphaFoldDB" id="A0A1A9EVU0"/>
<dbReference type="PANTHER" id="PTHR48095:SF2">
    <property type="entry name" value="BIOTIN CARBOXYLASE, CHLOROPLASTIC"/>
    <property type="match status" value="1"/>
</dbReference>
<comment type="subunit">
    <text evidence="3">Acetyl-CoA carboxylase is a heterohexamer of biotin carboxyl carrier protein, biotin carboxylase and the two subunits of carboxyl transferase in a 2:2 complex.</text>
</comment>
<dbReference type="GO" id="GO:0005524">
    <property type="term" value="F:ATP binding"/>
    <property type="evidence" value="ECO:0007669"/>
    <property type="project" value="UniProtKB-UniRule"/>
</dbReference>
<evidence type="ECO:0000256" key="1">
    <source>
        <dbReference type="ARBA" id="ARBA00003761"/>
    </source>
</evidence>
<dbReference type="EC" id="6.3.4.14" evidence="4"/>
<evidence type="ECO:0000256" key="5">
    <source>
        <dbReference type="ARBA" id="ARBA00017242"/>
    </source>
</evidence>
<dbReference type="NCBIfam" id="NF006367">
    <property type="entry name" value="PRK08591.1"/>
    <property type="match status" value="1"/>
</dbReference>
<evidence type="ECO:0000256" key="2">
    <source>
        <dbReference type="ARBA" id="ARBA00004956"/>
    </source>
</evidence>
<dbReference type="KEGG" id="mars:A8C75_03520"/>
<evidence type="ECO:0000256" key="3">
    <source>
        <dbReference type="ARBA" id="ARBA00011750"/>
    </source>
</evidence>
<dbReference type="STRING" id="1821621.A8C75_03520"/>
<evidence type="ECO:0000256" key="9">
    <source>
        <dbReference type="ARBA" id="ARBA00023267"/>
    </source>
</evidence>
<feature type="domain" description="ATP-grasp" evidence="13">
    <location>
        <begin position="123"/>
        <end position="320"/>
    </location>
</feature>
<evidence type="ECO:0000256" key="11">
    <source>
        <dbReference type="ARBA" id="ARBA00048600"/>
    </source>
</evidence>
<dbReference type="RefSeq" id="WP_067378183.1">
    <property type="nucleotide sequence ID" value="NZ_CP015839.1"/>
</dbReference>
<evidence type="ECO:0000256" key="6">
    <source>
        <dbReference type="ARBA" id="ARBA00022598"/>
    </source>
</evidence>
<dbReference type="NCBIfam" id="NF009471">
    <property type="entry name" value="PRK12833.1"/>
    <property type="match status" value="1"/>
</dbReference>
<keyword evidence="8 12" id="KW-0067">ATP-binding</keyword>
<dbReference type="PROSITE" id="PS50975">
    <property type="entry name" value="ATP_GRASP"/>
    <property type="match status" value="1"/>
</dbReference>
<comment type="function">
    <text evidence="1">This protein is a component of the acetyl coenzyme A carboxylase complex; first, biotin carboxylase catalyzes the carboxylation of the carrier protein and then the transcarboxylase transfers the carboxyl group to form malonyl-CoA.</text>
</comment>
<keyword evidence="16" id="KW-1185">Reference proteome</keyword>
<evidence type="ECO:0000313" key="15">
    <source>
        <dbReference type="EMBL" id="ANG61633.1"/>
    </source>
</evidence>
<comment type="pathway">
    <text evidence="2">Lipid metabolism; malonyl-CoA biosynthesis; malonyl-CoA from acetyl-CoA: step 1/1.</text>
</comment>
<comment type="catalytic activity">
    <reaction evidence="11">
        <text>N(6)-biotinyl-L-lysyl-[protein] + hydrogencarbonate + ATP = N(6)-carboxybiotinyl-L-lysyl-[protein] + ADP + phosphate + H(+)</text>
        <dbReference type="Rhea" id="RHEA:13501"/>
        <dbReference type="Rhea" id="RHEA-COMP:10505"/>
        <dbReference type="Rhea" id="RHEA-COMP:10506"/>
        <dbReference type="ChEBI" id="CHEBI:15378"/>
        <dbReference type="ChEBI" id="CHEBI:17544"/>
        <dbReference type="ChEBI" id="CHEBI:30616"/>
        <dbReference type="ChEBI" id="CHEBI:43474"/>
        <dbReference type="ChEBI" id="CHEBI:83144"/>
        <dbReference type="ChEBI" id="CHEBI:83145"/>
        <dbReference type="ChEBI" id="CHEBI:456216"/>
        <dbReference type="EC" id="6.3.4.14"/>
    </reaction>
</comment>
<dbReference type="InterPro" id="IPR011764">
    <property type="entry name" value="Biotin_carboxylation_dom"/>
</dbReference>
<dbReference type="Pfam" id="PF00289">
    <property type="entry name" value="Biotin_carb_N"/>
    <property type="match status" value="1"/>
</dbReference>
<dbReference type="InterPro" id="IPR011761">
    <property type="entry name" value="ATP-grasp"/>
</dbReference>
<dbReference type="PROSITE" id="PS50979">
    <property type="entry name" value="BC"/>
    <property type="match status" value="1"/>
</dbReference>